<keyword evidence="1" id="KW-0812">Transmembrane</keyword>
<organism evidence="2">
    <name type="scientific">Cucumis melo</name>
    <name type="common">Muskmelon</name>
    <dbReference type="NCBI Taxonomy" id="3656"/>
    <lineage>
        <taxon>Eukaryota</taxon>
        <taxon>Viridiplantae</taxon>
        <taxon>Streptophyta</taxon>
        <taxon>Embryophyta</taxon>
        <taxon>Tracheophyta</taxon>
        <taxon>Spermatophyta</taxon>
        <taxon>Magnoliopsida</taxon>
        <taxon>eudicotyledons</taxon>
        <taxon>Gunneridae</taxon>
        <taxon>Pentapetalae</taxon>
        <taxon>rosids</taxon>
        <taxon>fabids</taxon>
        <taxon>Cucurbitales</taxon>
        <taxon>Cucurbitaceae</taxon>
        <taxon>Benincaseae</taxon>
        <taxon>Cucumis</taxon>
    </lineage>
</organism>
<dbReference type="Proteomes" id="UP001652600">
    <property type="component" value="Chromosome 1"/>
</dbReference>
<evidence type="ECO:0000256" key="1">
    <source>
        <dbReference type="SAM" id="Phobius"/>
    </source>
</evidence>
<dbReference type="Pfam" id="PF03140">
    <property type="entry name" value="DUF247"/>
    <property type="match status" value="1"/>
</dbReference>
<dbReference type="PANTHER" id="PTHR31170">
    <property type="entry name" value="BNAC04G53230D PROTEIN"/>
    <property type="match status" value="1"/>
</dbReference>
<protein>
    <submittedName>
        <fullName evidence="4">UPF0481 protein At3g47200-like</fullName>
    </submittedName>
</protein>
<dbReference type="Gramene" id="MELO3C029174.2.1">
    <property type="protein sequence ID" value="MELO3C029174.2.1"/>
    <property type="gene ID" value="MELO3C029174.2"/>
</dbReference>
<feature type="transmembrane region" description="Helical" evidence="1">
    <location>
        <begin position="298"/>
        <end position="319"/>
    </location>
</feature>
<dbReference type="EnsemblPlants" id="MELO3C029174.2.1">
    <property type="protein sequence ID" value="MELO3C029174.2.1"/>
    <property type="gene ID" value="MELO3C029174.2"/>
</dbReference>
<gene>
    <name evidence="4" type="primary">LOC127151376</name>
</gene>
<sequence>MNSEEFVKMMLLDGCFVLEFMNSTICRKRYWGQNEDDWMDDTLLCGLLYDLKSDSTMFENQLPFFVRQKLFRQNEPPPSMNFMASMAHLFIATTGRYHLHCSEVDNTHKVRHLVDLLRFYYIPSSPDTEEYKNYKKTKRNKYINIPTITELCEAGVKLQRADETNSLMDFSFKNGLLKIPPFNIHINFEIQIRNLIVSEILHGGSDQKFIFYYLALLDDLINTEKDVSILVKKKIITNEIGGNDEQISELINNLRLNAPTFSPKYYYSNMSKDLNEYCNKWWHRSMAPLRRDYFNTPWASISFVAATVLLLLTLLQTLFSAPSILH</sequence>
<dbReference type="PANTHER" id="PTHR31170:SF20">
    <property type="entry name" value="DUF247 DOMAIN PROTEIN"/>
    <property type="match status" value="1"/>
</dbReference>
<dbReference type="AlphaFoldDB" id="A0A9I9E5T0"/>
<name>A0A9I9E5T0_CUCME</name>
<evidence type="ECO:0000313" key="2">
    <source>
        <dbReference type="EnsemblPlants" id="MELO3C029174.2.1"/>
    </source>
</evidence>
<dbReference type="RefSeq" id="XP_050946902.1">
    <property type="nucleotide sequence ID" value="XM_051090945.1"/>
</dbReference>
<reference evidence="2" key="1">
    <citation type="submission" date="2023-03" db="UniProtKB">
        <authorList>
            <consortium name="EnsemblPlants"/>
        </authorList>
    </citation>
    <scope>IDENTIFICATION</scope>
</reference>
<keyword evidence="1" id="KW-0472">Membrane</keyword>
<dbReference type="KEGG" id="cmo:127151376"/>
<evidence type="ECO:0000313" key="3">
    <source>
        <dbReference type="Proteomes" id="UP001652600"/>
    </source>
</evidence>
<keyword evidence="1" id="KW-1133">Transmembrane helix</keyword>
<dbReference type="InterPro" id="IPR004158">
    <property type="entry name" value="DUF247_pln"/>
</dbReference>
<evidence type="ECO:0000313" key="4">
    <source>
        <dbReference type="RefSeq" id="XP_050946902.1"/>
    </source>
</evidence>
<reference evidence="3 4" key="2">
    <citation type="submission" date="2025-05" db="UniProtKB">
        <authorList>
            <consortium name="RefSeq"/>
        </authorList>
    </citation>
    <scope>NUCLEOTIDE SEQUENCE [LARGE SCALE GENOMIC DNA]</scope>
    <source>
        <tissue evidence="4">Stem</tissue>
    </source>
</reference>
<keyword evidence="3" id="KW-1185">Reference proteome</keyword>
<accession>A0A9I9E5T0</accession>
<proteinExistence type="predicted"/>
<dbReference type="GeneID" id="127151376"/>